<dbReference type="InterPro" id="IPR033904">
    <property type="entry name" value="Trans_IPPS_HH"/>
</dbReference>
<dbReference type="InterPro" id="IPR017827">
    <property type="entry name" value="HSQ_synthase_HpnC"/>
</dbReference>
<dbReference type="Gene3D" id="1.10.600.10">
    <property type="entry name" value="Farnesyl Diphosphate Synthase"/>
    <property type="match status" value="1"/>
</dbReference>
<dbReference type="AlphaFoldDB" id="A0A356LJY2"/>
<sequence>MSVDHYENFPVASILLPRRLRSAVTAIYAFARRADDIADEGQASAQDRLAQLDAFDQAVVQMQARHFSVTHFENVPQSLFLALQREMHQHQLPVTPLRDLLVAFRQDVRHRPFQNDTDLLDYCHYSANPVGRLLLHLYRVTDQASLLQSDHICSALQLINFWQDIAIDTQRHRYYLPAERLAAHGMTHADLDKRQLNRRWPQLMQENTAFARKILLAGAPLCSRLHGRPGLELRMIVQGGMRILEKIDAVAGDVFDHRPTLNKKDWALIAWRSVRNNYYDT</sequence>
<dbReference type="SFLD" id="SFLDG01018">
    <property type="entry name" value="Squalene/Phytoene_Synthase_Lik"/>
    <property type="match status" value="1"/>
</dbReference>
<comment type="caution">
    <text evidence="1">The sequence shown here is derived from an EMBL/GenBank/DDBJ whole genome shotgun (WGS) entry which is preliminary data.</text>
</comment>
<protein>
    <submittedName>
        <fullName evidence="1">Squalene synthase HpnC</fullName>
    </submittedName>
</protein>
<gene>
    <name evidence="1" type="primary">hpnC</name>
    <name evidence="1" type="ORF">DD666_15615</name>
</gene>
<dbReference type="PANTHER" id="PTHR31480">
    <property type="entry name" value="BIFUNCTIONAL LYCOPENE CYCLASE/PHYTOENE SYNTHASE"/>
    <property type="match status" value="1"/>
</dbReference>
<dbReference type="GO" id="GO:0004311">
    <property type="term" value="F:geranylgeranyl diphosphate synthase activity"/>
    <property type="evidence" value="ECO:0007669"/>
    <property type="project" value="InterPro"/>
</dbReference>
<dbReference type="SFLD" id="SFLDG01212">
    <property type="entry name" value="Phytoene_synthase_like"/>
    <property type="match status" value="1"/>
</dbReference>
<dbReference type="CDD" id="cd00683">
    <property type="entry name" value="Trans_IPPS_HH"/>
    <property type="match status" value="1"/>
</dbReference>
<reference evidence="1 2" key="1">
    <citation type="journal article" date="2018" name="Nat. Biotechnol.">
        <title>A standardized bacterial taxonomy based on genome phylogeny substantially revises the tree of life.</title>
        <authorList>
            <person name="Parks D.H."/>
            <person name="Chuvochina M."/>
            <person name="Waite D.W."/>
            <person name="Rinke C."/>
            <person name="Skarshewski A."/>
            <person name="Chaumeil P.A."/>
            <person name="Hugenholtz P."/>
        </authorList>
    </citation>
    <scope>NUCLEOTIDE SEQUENCE [LARGE SCALE GENOMIC DNA]</scope>
    <source>
        <strain evidence="1">UBA10707</strain>
    </source>
</reference>
<dbReference type="SUPFAM" id="SSF48576">
    <property type="entry name" value="Terpenoid synthases"/>
    <property type="match status" value="1"/>
</dbReference>
<dbReference type="GO" id="GO:0051996">
    <property type="term" value="F:squalene synthase [NAD(P)H] activity"/>
    <property type="evidence" value="ECO:0007669"/>
    <property type="project" value="InterPro"/>
</dbReference>
<dbReference type="EMBL" id="DOEK01000031">
    <property type="protein sequence ID" value="HBP30835.1"/>
    <property type="molecule type" value="Genomic_DNA"/>
</dbReference>
<dbReference type="InterPro" id="IPR008949">
    <property type="entry name" value="Isoprenoid_synthase_dom_sf"/>
</dbReference>
<proteinExistence type="predicted"/>
<dbReference type="Proteomes" id="UP000264036">
    <property type="component" value="Unassembled WGS sequence"/>
</dbReference>
<dbReference type="GO" id="GO:0016114">
    <property type="term" value="P:terpenoid biosynthetic process"/>
    <property type="evidence" value="ECO:0007669"/>
    <property type="project" value="UniProtKB-ARBA"/>
</dbReference>
<evidence type="ECO:0000313" key="2">
    <source>
        <dbReference type="Proteomes" id="UP000264036"/>
    </source>
</evidence>
<name>A0A356LJY2_9BURK</name>
<dbReference type="Pfam" id="PF00494">
    <property type="entry name" value="SQS_PSY"/>
    <property type="match status" value="1"/>
</dbReference>
<accession>A0A356LJY2</accession>
<dbReference type="SFLD" id="SFLDS00005">
    <property type="entry name" value="Isoprenoid_Synthase_Type_I"/>
    <property type="match status" value="1"/>
</dbReference>
<evidence type="ECO:0000313" key="1">
    <source>
        <dbReference type="EMBL" id="HBP30835.1"/>
    </source>
</evidence>
<dbReference type="InterPro" id="IPR044843">
    <property type="entry name" value="Trans_IPPS_bact-type"/>
</dbReference>
<dbReference type="NCBIfam" id="TIGR03464">
    <property type="entry name" value="HpnC"/>
    <property type="match status" value="1"/>
</dbReference>
<organism evidence="1 2">
    <name type="scientific">Advenella kashmirensis</name>
    <dbReference type="NCBI Taxonomy" id="310575"/>
    <lineage>
        <taxon>Bacteria</taxon>
        <taxon>Pseudomonadati</taxon>
        <taxon>Pseudomonadota</taxon>
        <taxon>Betaproteobacteria</taxon>
        <taxon>Burkholderiales</taxon>
        <taxon>Alcaligenaceae</taxon>
    </lineage>
</organism>
<dbReference type="InterPro" id="IPR002060">
    <property type="entry name" value="Squ/phyt_synthse"/>
</dbReference>